<dbReference type="EMBL" id="MBFT01000032">
    <property type="protein sequence ID" value="PVU99511.1"/>
    <property type="molecule type" value="Genomic_DNA"/>
</dbReference>
<dbReference type="AlphaFoldDB" id="A0A2T9Z4N4"/>
<keyword evidence="3" id="KW-1185">Reference proteome</keyword>
<accession>A0A2T9Z4N4</accession>
<comment type="caution">
    <text evidence="2">The sequence shown here is derived from an EMBL/GenBank/DDBJ whole genome shotgun (WGS) entry which is preliminary data.</text>
</comment>
<organism evidence="2 3">
    <name type="scientific">Furculomyces boomerangus</name>
    <dbReference type="NCBI Taxonomy" id="61424"/>
    <lineage>
        <taxon>Eukaryota</taxon>
        <taxon>Fungi</taxon>
        <taxon>Fungi incertae sedis</taxon>
        <taxon>Zoopagomycota</taxon>
        <taxon>Kickxellomycotina</taxon>
        <taxon>Harpellomycetes</taxon>
        <taxon>Harpellales</taxon>
        <taxon>Harpellaceae</taxon>
        <taxon>Furculomyces</taxon>
    </lineage>
</organism>
<evidence type="ECO:0000256" key="1">
    <source>
        <dbReference type="SAM" id="MobiDB-lite"/>
    </source>
</evidence>
<reference evidence="2 3" key="1">
    <citation type="journal article" date="2018" name="MBio">
        <title>Comparative Genomics Reveals the Core Gene Toolbox for the Fungus-Insect Symbiosis.</title>
        <authorList>
            <person name="Wang Y."/>
            <person name="Stata M."/>
            <person name="Wang W."/>
            <person name="Stajich J.E."/>
            <person name="White M.M."/>
            <person name="Moncalvo J.M."/>
        </authorList>
    </citation>
    <scope>NUCLEOTIDE SEQUENCE [LARGE SCALE GENOMIC DNA]</scope>
    <source>
        <strain evidence="2 3">AUS-77-4</strain>
    </source>
</reference>
<sequence length="258" mass="29234">MDINNKIKNSKVFKTLDLRRIKSKPSNVGEQRRDHTYSPTNCDTSKWEHEMSLKRQNSPNLKQFQTRDLSFSSESQISQNNVKNNSHSSTTITDKTGFYSHKNMQTKDFGNYIDSTLSNPNTKSSIPSGAKANIDASELSQSVSGYGIRASASKNLSGVDLFSVDYYYCPTPKRIDTSIPTTKKLSHHKSSLFNSSQKSKNKTQNTPKAFNEKYIPQPHEISNNPYFTANQVDAPKKDYLRTSIIDKNLVSKLLYNKQ</sequence>
<dbReference type="Proteomes" id="UP000245699">
    <property type="component" value="Unassembled WGS sequence"/>
</dbReference>
<proteinExistence type="predicted"/>
<gene>
    <name evidence="2" type="ORF">BB559_000636</name>
</gene>
<name>A0A2T9Z4N4_9FUNG</name>
<feature type="compositionally biased region" description="Polar residues" evidence="1">
    <location>
        <begin position="54"/>
        <end position="94"/>
    </location>
</feature>
<protein>
    <submittedName>
        <fullName evidence="2">Uncharacterized protein</fullName>
    </submittedName>
</protein>
<feature type="region of interest" description="Disordered" evidence="1">
    <location>
        <begin position="23"/>
        <end position="94"/>
    </location>
</feature>
<evidence type="ECO:0000313" key="2">
    <source>
        <dbReference type="EMBL" id="PVU99511.1"/>
    </source>
</evidence>
<evidence type="ECO:0000313" key="3">
    <source>
        <dbReference type="Proteomes" id="UP000245699"/>
    </source>
</evidence>